<dbReference type="PANTHER" id="PTHR48071">
    <property type="entry name" value="SRCR DOMAIN-CONTAINING PROTEIN"/>
    <property type="match status" value="1"/>
</dbReference>
<dbReference type="PANTHER" id="PTHR48071:SF18">
    <property type="entry name" value="DELETED IN MALIGNANT BRAIN TUMORS 1 PROTEIN-RELATED"/>
    <property type="match status" value="1"/>
</dbReference>
<dbReference type="InterPro" id="IPR001190">
    <property type="entry name" value="SRCR"/>
</dbReference>
<name>A0A2G8KLQ3_STIJA</name>
<dbReference type="GO" id="GO:0016020">
    <property type="term" value="C:membrane"/>
    <property type="evidence" value="ECO:0007669"/>
    <property type="project" value="InterPro"/>
</dbReference>
<sequence>MTSYLQNRRQSVIIDNIKSAPLLLKYGVPQGSVLGPKLYTMYTKPLGDLLRQHGLDYHMYADDTQIYLSFKPLDSPDAINPLHILETCLEDVRKWMADNMLKLNDDKTDVIFFHSKHSKRMIHLPSLRMGNDVIPPSSSVRNLGVLFDSYLSMENHINLISRSCYNQLRIIGRIRPSLNEEVTKSLVHSLVTSRLDYCNALLNGTSCSSIKKLQRVQNTAARIITRTRCYEHITSVLRDLHWLPIHRRINYKFILHVFRILNDQSPSYMTDLVKRYTPARALRSQSHLSLVIPRTNKVTYGDCSFSAAEEGSIRLAGGNETAGRVEIFLNGEWGTVCDDAWDINDANVVCNQLGFVRALESRGGAAFGEGTGEIHLDDVGCGGEETELLSCYYSSIDNCNHGEDASVICQFTSDAPPPEEGSIRLAGGNETAGRVEIYLYGEWGTVCDDGWGIDDANVVCRQLGFDRALKYRDSAAFGEGTGEIHLDDVGCNGDETELLSCSYNSIENCNHREDAGVICLETSDGLTPGMVCSFLHEGLQALIPLLRIQ</sequence>
<keyword evidence="6" id="KW-0548">Nucleotidyltransferase</keyword>
<evidence type="ECO:0000259" key="4">
    <source>
        <dbReference type="PROSITE" id="PS50287"/>
    </source>
</evidence>
<dbReference type="Proteomes" id="UP000230750">
    <property type="component" value="Unassembled WGS sequence"/>
</dbReference>
<dbReference type="OrthoDB" id="536948at2759"/>
<keyword evidence="6" id="KW-0808">Transferase</keyword>
<evidence type="ECO:0000256" key="3">
    <source>
        <dbReference type="PROSITE-ProRule" id="PRU00196"/>
    </source>
</evidence>
<dbReference type="SUPFAM" id="SSF56487">
    <property type="entry name" value="SRCR-like"/>
    <property type="match status" value="2"/>
</dbReference>
<dbReference type="PROSITE" id="PS50287">
    <property type="entry name" value="SRCR_2"/>
    <property type="match status" value="2"/>
</dbReference>
<keyword evidence="2 3" id="KW-1015">Disulfide bond</keyword>
<proteinExistence type="predicted"/>
<keyword evidence="7" id="KW-1185">Reference proteome</keyword>
<dbReference type="GO" id="GO:0003964">
    <property type="term" value="F:RNA-directed DNA polymerase activity"/>
    <property type="evidence" value="ECO:0007669"/>
    <property type="project" value="UniProtKB-KW"/>
</dbReference>
<dbReference type="InterPro" id="IPR000477">
    <property type="entry name" value="RT_dom"/>
</dbReference>
<dbReference type="Pfam" id="PF00530">
    <property type="entry name" value="SRCR"/>
    <property type="match status" value="2"/>
</dbReference>
<dbReference type="FunFam" id="3.10.250.10:FF:000001">
    <property type="entry name" value="Lysyl oxidase 4 isoform X1"/>
    <property type="match status" value="2"/>
</dbReference>
<reference evidence="6 7" key="1">
    <citation type="journal article" date="2017" name="PLoS Biol.">
        <title>The sea cucumber genome provides insights into morphological evolution and visceral regeneration.</title>
        <authorList>
            <person name="Zhang X."/>
            <person name="Sun L."/>
            <person name="Yuan J."/>
            <person name="Sun Y."/>
            <person name="Gao Y."/>
            <person name="Zhang L."/>
            <person name="Li S."/>
            <person name="Dai H."/>
            <person name="Hamel J.F."/>
            <person name="Liu C."/>
            <person name="Yu Y."/>
            <person name="Liu S."/>
            <person name="Lin W."/>
            <person name="Guo K."/>
            <person name="Jin S."/>
            <person name="Xu P."/>
            <person name="Storey K.B."/>
            <person name="Huan P."/>
            <person name="Zhang T."/>
            <person name="Zhou Y."/>
            <person name="Zhang J."/>
            <person name="Lin C."/>
            <person name="Li X."/>
            <person name="Xing L."/>
            <person name="Huo D."/>
            <person name="Sun M."/>
            <person name="Wang L."/>
            <person name="Mercier A."/>
            <person name="Li F."/>
            <person name="Yang H."/>
            <person name="Xiang J."/>
        </authorList>
    </citation>
    <scope>NUCLEOTIDE SEQUENCE [LARGE SCALE GENOMIC DNA]</scope>
    <source>
        <strain evidence="6">Shaxun</strain>
        <tissue evidence="6">Muscle</tissue>
    </source>
</reference>
<evidence type="ECO:0000256" key="1">
    <source>
        <dbReference type="ARBA" id="ARBA00022729"/>
    </source>
</evidence>
<dbReference type="Pfam" id="PF00078">
    <property type="entry name" value="RVT_1"/>
    <property type="match status" value="1"/>
</dbReference>
<accession>A0A2G8KLQ3</accession>
<keyword evidence="6" id="KW-0695">RNA-directed DNA polymerase</keyword>
<evidence type="ECO:0000313" key="6">
    <source>
        <dbReference type="EMBL" id="PIK48880.1"/>
    </source>
</evidence>
<dbReference type="EMBL" id="MRZV01000495">
    <property type="protein sequence ID" value="PIK48880.1"/>
    <property type="molecule type" value="Genomic_DNA"/>
</dbReference>
<dbReference type="SMART" id="SM00202">
    <property type="entry name" value="SR"/>
    <property type="match status" value="2"/>
</dbReference>
<dbReference type="AlphaFoldDB" id="A0A2G8KLQ3"/>
<gene>
    <name evidence="6" type="ORF">BSL78_14246</name>
</gene>
<keyword evidence="1" id="KW-0732">Signal</keyword>
<feature type="domain" description="Reverse transcriptase" evidence="5">
    <location>
        <begin position="1"/>
        <end position="133"/>
    </location>
</feature>
<evidence type="ECO:0000259" key="5">
    <source>
        <dbReference type="PROSITE" id="PS50878"/>
    </source>
</evidence>
<comment type="caution">
    <text evidence="6">The sequence shown here is derived from an EMBL/GenBank/DDBJ whole genome shotgun (WGS) entry which is preliminary data.</text>
</comment>
<dbReference type="STRING" id="307972.A0A2G8KLQ3"/>
<dbReference type="InterPro" id="IPR036772">
    <property type="entry name" value="SRCR-like_dom_sf"/>
</dbReference>
<dbReference type="PRINTS" id="PR00258">
    <property type="entry name" value="SPERACTRCPTR"/>
</dbReference>
<evidence type="ECO:0000256" key="2">
    <source>
        <dbReference type="ARBA" id="ARBA00023157"/>
    </source>
</evidence>
<feature type="disulfide bond" evidence="3">
    <location>
        <begin position="491"/>
        <end position="501"/>
    </location>
</feature>
<feature type="domain" description="SRCR" evidence="4">
    <location>
        <begin position="313"/>
        <end position="410"/>
    </location>
</feature>
<comment type="caution">
    <text evidence="3">Lacks conserved residue(s) required for the propagation of feature annotation.</text>
</comment>
<feature type="domain" description="SRCR" evidence="4">
    <location>
        <begin position="423"/>
        <end position="520"/>
    </location>
</feature>
<evidence type="ECO:0000313" key="7">
    <source>
        <dbReference type="Proteomes" id="UP000230750"/>
    </source>
</evidence>
<dbReference type="Gene3D" id="3.10.250.10">
    <property type="entry name" value="SRCR-like domain"/>
    <property type="match status" value="2"/>
</dbReference>
<feature type="disulfide bond" evidence="3">
    <location>
        <begin position="381"/>
        <end position="391"/>
    </location>
</feature>
<protein>
    <submittedName>
        <fullName evidence="6">Reverse transcriptase-like protein</fullName>
    </submittedName>
</protein>
<dbReference type="PROSITE" id="PS50878">
    <property type="entry name" value="RT_POL"/>
    <property type="match status" value="1"/>
</dbReference>
<organism evidence="6 7">
    <name type="scientific">Stichopus japonicus</name>
    <name type="common">Sea cucumber</name>
    <dbReference type="NCBI Taxonomy" id="307972"/>
    <lineage>
        <taxon>Eukaryota</taxon>
        <taxon>Metazoa</taxon>
        <taxon>Echinodermata</taxon>
        <taxon>Eleutherozoa</taxon>
        <taxon>Echinozoa</taxon>
        <taxon>Holothuroidea</taxon>
        <taxon>Aspidochirotacea</taxon>
        <taxon>Aspidochirotida</taxon>
        <taxon>Stichopodidae</taxon>
        <taxon>Apostichopus</taxon>
    </lineage>
</organism>
<dbReference type="PROSITE" id="PS00420">
    <property type="entry name" value="SRCR_1"/>
    <property type="match status" value="2"/>
</dbReference>